<gene>
    <name evidence="9" type="primary">lepB</name>
    <name evidence="9" type="ORF">HF838_19640</name>
</gene>
<dbReference type="InterPro" id="IPR000223">
    <property type="entry name" value="Pept_S26A_signal_pept_1"/>
</dbReference>
<name>A0A848D112_ANEAE</name>
<dbReference type="InterPro" id="IPR019758">
    <property type="entry name" value="Pept_S26A_signal_pept_1_CS"/>
</dbReference>
<keyword evidence="7" id="KW-0645">Protease</keyword>
<dbReference type="GO" id="GO:0009003">
    <property type="term" value="F:signal peptidase activity"/>
    <property type="evidence" value="ECO:0007669"/>
    <property type="project" value="UniProtKB-EC"/>
</dbReference>
<evidence type="ECO:0000313" key="10">
    <source>
        <dbReference type="Proteomes" id="UP000561326"/>
    </source>
</evidence>
<dbReference type="SUPFAM" id="SSF51306">
    <property type="entry name" value="LexA/Signal peptidase"/>
    <property type="match status" value="1"/>
</dbReference>
<evidence type="ECO:0000256" key="5">
    <source>
        <dbReference type="ARBA" id="ARBA00022801"/>
    </source>
</evidence>
<dbReference type="RefSeq" id="WP_168976162.1">
    <property type="nucleotide sequence ID" value="NZ_JABAGO010000046.1"/>
</dbReference>
<dbReference type="PANTHER" id="PTHR43390">
    <property type="entry name" value="SIGNAL PEPTIDASE I"/>
    <property type="match status" value="1"/>
</dbReference>
<evidence type="ECO:0000313" key="9">
    <source>
        <dbReference type="EMBL" id="NMF00440.1"/>
    </source>
</evidence>
<comment type="subcellular location">
    <subcellularLocation>
        <location evidence="2">Cell membrane</location>
        <topology evidence="2">Single-pass type II membrane protein</topology>
    </subcellularLocation>
    <subcellularLocation>
        <location evidence="7">Membrane</location>
        <topology evidence="7">Single-pass type II membrane protein</topology>
    </subcellularLocation>
</comment>
<dbReference type="GO" id="GO:0004252">
    <property type="term" value="F:serine-type endopeptidase activity"/>
    <property type="evidence" value="ECO:0007669"/>
    <property type="project" value="InterPro"/>
</dbReference>
<feature type="domain" description="Peptidase S26" evidence="8">
    <location>
        <begin position="4"/>
        <end position="160"/>
    </location>
</feature>
<dbReference type="EC" id="3.4.21.89" evidence="4 7"/>
<reference evidence="9 10" key="1">
    <citation type="submission" date="2020-04" db="EMBL/GenBank/DDBJ databases">
        <authorList>
            <person name="Hitch T.C.A."/>
            <person name="Wylensek D."/>
            <person name="Clavel T."/>
        </authorList>
    </citation>
    <scope>NUCLEOTIDE SEQUENCE [LARGE SCALE GENOMIC DNA]</scope>
    <source>
        <strain evidence="9 10">WB01_D5_05</strain>
    </source>
</reference>
<evidence type="ECO:0000256" key="2">
    <source>
        <dbReference type="ARBA" id="ARBA00004401"/>
    </source>
</evidence>
<dbReference type="AlphaFoldDB" id="A0A848D112"/>
<feature type="active site" evidence="6">
    <location>
        <position position="73"/>
    </location>
</feature>
<dbReference type="PANTHER" id="PTHR43390:SF1">
    <property type="entry name" value="CHLOROPLAST PROCESSING PEPTIDASE"/>
    <property type="match status" value="1"/>
</dbReference>
<dbReference type="GO" id="GO:0006465">
    <property type="term" value="P:signal peptide processing"/>
    <property type="evidence" value="ECO:0007669"/>
    <property type="project" value="InterPro"/>
</dbReference>
<dbReference type="PRINTS" id="PR00727">
    <property type="entry name" value="LEADERPTASE"/>
</dbReference>
<dbReference type="GO" id="GO:0005886">
    <property type="term" value="C:plasma membrane"/>
    <property type="evidence" value="ECO:0007669"/>
    <property type="project" value="UniProtKB-SubCell"/>
</dbReference>
<dbReference type="InterPro" id="IPR019533">
    <property type="entry name" value="Peptidase_S26"/>
</dbReference>
<feature type="active site" evidence="6">
    <location>
        <position position="32"/>
    </location>
</feature>
<dbReference type="Pfam" id="PF10502">
    <property type="entry name" value="Peptidase_S26"/>
    <property type="match status" value="1"/>
</dbReference>
<sequence length="161" mass="18425">MQTLMVIIMLAFSVFTSETQSNESTFISEGNSMAPFLQNEEKLIVDKDYYKSHPVAHGDVIVFKDDKNKTHVKRVISISGDIMEYKEDTLYINNKPVDEPYLTEYKLEAKQDETLRVTEDYGPYTIPQGTVFVLGDNRWNSYDSRVFGPIKVGQIIGKVVK</sequence>
<comment type="similarity">
    <text evidence="3 7">Belongs to the peptidase S26 family.</text>
</comment>
<comment type="catalytic activity">
    <reaction evidence="1 7">
        <text>Cleavage of hydrophobic, N-terminal signal or leader sequences from secreted and periplasmic proteins.</text>
        <dbReference type="EC" id="3.4.21.89"/>
    </reaction>
</comment>
<evidence type="ECO:0000256" key="6">
    <source>
        <dbReference type="PIRSR" id="PIRSR600223-1"/>
    </source>
</evidence>
<comment type="caution">
    <text evidence="9">The sequence shown here is derived from an EMBL/GenBank/DDBJ whole genome shotgun (WGS) entry which is preliminary data.</text>
</comment>
<evidence type="ECO:0000256" key="7">
    <source>
        <dbReference type="RuleBase" id="RU362042"/>
    </source>
</evidence>
<dbReference type="NCBIfam" id="TIGR02227">
    <property type="entry name" value="sigpep_I_bact"/>
    <property type="match status" value="1"/>
</dbReference>
<dbReference type="InterPro" id="IPR036286">
    <property type="entry name" value="LexA/Signal_pep-like_sf"/>
</dbReference>
<protein>
    <recommendedName>
        <fullName evidence="4 7">Signal peptidase I</fullName>
        <ecNumber evidence="4 7">3.4.21.89</ecNumber>
    </recommendedName>
</protein>
<evidence type="ECO:0000259" key="8">
    <source>
        <dbReference type="Pfam" id="PF10502"/>
    </source>
</evidence>
<keyword evidence="5 7" id="KW-0378">Hydrolase</keyword>
<organism evidence="9 10">
    <name type="scientific">Aneurinibacillus aneurinilyticus</name>
    <name type="common">Bacillus aneurinolyticus</name>
    <dbReference type="NCBI Taxonomy" id="1391"/>
    <lineage>
        <taxon>Bacteria</taxon>
        <taxon>Bacillati</taxon>
        <taxon>Bacillota</taxon>
        <taxon>Bacilli</taxon>
        <taxon>Bacillales</taxon>
        <taxon>Paenibacillaceae</taxon>
        <taxon>Aneurinibacillus group</taxon>
        <taxon>Aneurinibacillus</taxon>
    </lineage>
</organism>
<proteinExistence type="inferred from homology"/>
<dbReference type="Proteomes" id="UP000561326">
    <property type="component" value="Unassembled WGS sequence"/>
</dbReference>
<dbReference type="CDD" id="cd06530">
    <property type="entry name" value="S26_SPase_I"/>
    <property type="match status" value="1"/>
</dbReference>
<evidence type="ECO:0000256" key="1">
    <source>
        <dbReference type="ARBA" id="ARBA00000677"/>
    </source>
</evidence>
<dbReference type="EMBL" id="JABAGO010000046">
    <property type="protein sequence ID" value="NMF00440.1"/>
    <property type="molecule type" value="Genomic_DNA"/>
</dbReference>
<dbReference type="Gene3D" id="2.10.109.10">
    <property type="entry name" value="Umud Fragment, subunit A"/>
    <property type="match status" value="1"/>
</dbReference>
<accession>A0A848D112</accession>
<evidence type="ECO:0000256" key="3">
    <source>
        <dbReference type="ARBA" id="ARBA00009370"/>
    </source>
</evidence>
<dbReference type="PROSITE" id="PS00761">
    <property type="entry name" value="SPASE_I_3"/>
    <property type="match status" value="1"/>
</dbReference>
<evidence type="ECO:0000256" key="4">
    <source>
        <dbReference type="ARBA" id="ARBA00013208"/>
    </source>
</evidence>